<feature type="binding site" evidence="5">
    <location>
        <position position="147"/>
    </location>
    <ligand>
        <name>S-adenosyl-L-methionine</name>
        <dbReference type="ChEBI" id="CHEBI:59789"/>
    </ligand>
</feature>
<dbReference type="InterPro" id="IPR029063">
    <property type="entry name" value="SAM-dependent_MTases_sf"/>
</dbReference>
<dbReference type="EMBL" id="SAWY01000040">
    <property type="protein sequence ID" value="TPH12534.1"/>
    <property type="molecule type" value="Genomic_DNA"/>
</dbReference>
<proteinExistence type="inferred from homology"/>
<evidence type="ECO:0000256" key="2">
    <source>
        <dbReference type="ARBA" id="ARBA00022679"/>
    </source>
</evidence>
<dbReference type="InterPro" id="IPR040758">
    <property type="entry name" value="PrmC_N"/>
</dbReference>
<dbReference type="AlphaFoldDB" id="A0A502KMT3"/>
<dbReference type="InterPro" id="IPR019874">
    <property type="entry name" value="RF_methyltr_PrmC"/>
</dbReference>
<comment type="caution">
    <text evidence="8">The sequence shown here is derived from an EMBL/GenBank/DDBJ whole genome shotgun (WGS) entry which is preliminary data.</text>
</comment>
<sequence>MSISVSSIAELSEYGKQQLLSHSDSAQLDSNILLCHVINKDLSYLYTWPEKKLSLNEYEKFIELLNRRIEGEPIAYIVGIKEFWSLPLLVSPATLIPRPDTETLVELVLELFQGQKNFDCLDLGTGTGAIALALASENTSWKVDAVDFNDEAVSLAKLNAERLKIANVNVFQSNWYSNVANEKKYNIIVTNPPYIDEHDQHLAQGDVRFEPKSALVAQEQGLSDIKVIVENAKQHLKPNGSLFIEHGFEQGVLVCDILSGFGYQNAQTVTDLNGQDRISWAVYSNE</sequence>
<dbReference type="Pfam" id="PF05175">
    <property type="entry name" value="MTS"/>
    <property type="match status" value="1"/>
</dbReference>
<dbReference type="HAMAP" id="MF_02126">
    <property type="entry name" value="RF_methyltr_PrmC"/>
    <property type="match status" value="1"/>
</dbReference>
<dbReference type="GO" id="GO:0032259">
    <property type="term" value="P:methylation"/>
    <property type="evidence" value="ECO:0007669"/>
    <property type="project" value="UniProtKB-KW"/>
</dbReference>
<name>A0A502KMT3_9GAMM</name>
<dbReference type="NCBIfam" id="TIGR00536">
    <property type="entry name" value="hemK_fam"/>
    <property type="match status" value="1"/>
</dbReference>
<evidence type="ECO:0000313" key="9">
    <source>
        <dbReference type="Proteomes" id="UP000315303"/>
    </source>
</evidence>
<evidence type="ECO:0000256" key="4">
    <source>
        <dbReference type="ARBA" id="ARBA00048391"/>
    </source>
</evidence>
<evidence type="ECO:0000256" key="3">
    <source>
        <dbReference type="ARBA" id="ARBA00022691"/>
    </source>
</evidence>
<evidence type="ECO:0000259" key="6">
    <source>
        <dbReference type="Pfam" id="PF05175"/>
    </source>
</evidence>
<gene>
    <name evidence="5 8" type="primary">prmC</name>
    <name evidence="8" type="ORF">EPA86_16460</name>
</gene>
<dbReference type="GO" id="GO:0003676">
    <property type="term" value="F:nucleic acid binding"/>
    <property type="evidence" value="ECO:0007669"/>
    <property type="project" value="InterPro"/>
</dbReference>
<dbReference type="Pfam" id="PF17827">
    <property type="entry name" value="PrmC_N"/>
    <property type="match status" value="1"/>
</dbReference>
<feature type="binding site" evidence="5">
    <location>
        <position position="175"/>
    </location>
    <ligand>
        <name>S-adenosyl-L-methionine</name>
        <dbReference type="ChEBI" id="CHEBI:59789"/>
    </ligand>
</feature>
<comment type="catalytic activity">
    <reaction evidence="4 5">
        <text>L-glutaminyl-[peptide chain release factor] + S-adenosyl-L-methionine = N(5)-methyl-L-glutaminyl-[peptide chain release factor] + S-adenosyl-L-homocysteine + H(+)</text>
        <dbReference type="Rhea" id="RHEA:42896"/>
        <dbReference type="Rhea" id="RHEA-COMP:10271"/>
        <dbReference type="Rhea" id="RHEA-COMP:10272"/>
        <dbReference type="ChEBI" id="CHEBI:15378"/>
        <dbReference type="ChEBI" id="CHEBI:30011"/>
        <dbReference type="ChEBI" id="CHEBI:57856"/>
        <dbReference type="ChEBI" id="CHEBI:59789"/>
        <dbReference type="ChEBI" id="CHEBI:61891"/>
        <dbReference type="EC" id="2.1.1.297"/>
    </reaction>
</comment>
<feature type="domain" description="Release factor glutamine methyltransferase N-terminal" evidence="7">
    <location>
        <begin position="11"/>
        <end position="79"/>
    </location>
</feature>
<evidence type="ECO:0000259" key="7">
    <source>
        <dbReference type="Pfam" id="PF17827"/>
    </source>
</evidence>
<organism evidence="8 9">
    <name type="scientific">Litorilituus lipolyticus</name>
    <dbReference type="NCBI Taxonomy" id="2491017"/>
    <lineage>
        <taxon>Bacteria</taxon>
        <taxon>Pseudomonadati</taxon>
        <taxon>Pseudomonadota</taxon>
        <taxon>Gammaproteobacteria</taxon>
        <taxon>Alteromonadales</taxon>
        <taxon>Colwelliaceae</taxon>
        <taxon>Litorilituus</taxon>
    </lineage>
</organism>
<keyword evidence="9" id="KW-1185">Reference proteome</keyword>
<dbReference type="InterPro" id="IPR007848">
    <property type="entry name" value="Small_mtfrase_dom"/>
</dbReference>
<keyword evidence="3 5" id="KW-0949">S-adenosyl-L-methionine</keyword>
<dbReference type="PANTHER" id="PTHR18895">
    <property type="entry name" value="HEMK METHYLTRANSFERASE"/>
    <property type="match status" value="1"/>
</dbReference>
<feature type="binding site" evidence="5">
    <location>
        <position position="191"/>
    </location>
    <ligand>
        <name>S-adenosyl-L-methionine</name>
        <dbReference type="ChEBI" id="CHEBI:59789"/>
    </ligand>
</feature>
<protein>
    <recommendedName>
        <fullName evidence="5">Release factor glutamine methyltransferase</fullName>
        <shortName evidence="5">RF MTase</shortName>
        <ecNumber evidence="5">2.1.1.297</ecNumber>
    </recommendedName>
    <alternativeName>
        <fullName evidence="5">N5-glutamine methyltransferase PrmC</fullName>
    </alternativeName>
    <alternativeName>
        <fullName evidence="5">Protein-(glutamine-N5) MTase PrmC</fullName>
    </alternativeName>
    <alternativeName>
        <fullName evidence="5">Protein-glutamine N-methyltransferase PrmC</fullName>
    </alternativeName>
</protein>
<dbReference type="InterPro" id="IPR004556">
    <property type="entry name" value="HemK-like"/>
</dbReference>
<dbReference type="Gene3D" id="1.10.8.10">
    <property type="entry name" value="DNA helicase RuvA subunit, C-terminal domain"/>
    <property type="match status" value="1"/>
</dbReference>
<dbReference type="Proteomes" id="UP000315303">
    <property type="component" value="Unassembled WGS sequence"/>
</dbReference>
<dbReference type="GO" id="GO:0102559">
    <property type="term" value="F:peptide chain release factor N(5)-glutamine methyltransferase activity"/>
    <property type="evidence" value="ECO:0007669"/>
    <property type="project" value="UniProtKB-EC"/>
</dbReference>
<evidence type="ECO:0000313" key="8">
    <source>
        <dbReference type="EMBL" id="TPH12534.1"/>
    </source>
</evidence>
<dbReference type="OrthoDB" id="9800643at2"/>
<dbReference type="EC" id="2.1.1.297" evidence="5"/>
<evidence type="ECO:0000256" key="1">
    <source>
        <dbReference type="ARBA" id="ARBA00022603"/>
    </source>
</evidence>
<feature type="domain" description="Methyltransferase small" evidence="6">
    <location>
        <begin position="106"/>
        <end position="201"/>
    </location>
</feature>
<evidence type="ECO:0000256" key="5">
    <source>
        <dbReference type="HAMAP-Rule" id="MF_02126"/>
    </source>
</evidence>
<keyword evidence="1 5" id="KW-0489">Methyltransferase</keyword>
<dbReference type="CDD" id="cd02440">
    <property type="entry name" value="AdoMet_MTases"/>
    <property type="match status" value="1"/>
</dbReference>
<dbReference type="PROSITE" id="PS00092">
    <property type="entry name" value="N6_MTASE"/>
    <property type="match status" value="1"/>
</dbReference>
<keyword evidence="2 5" id="KW-0808">Transferase</keyword>
<reference evidence="8 9" key="1">
    <citation type="submission" date="2019-01" db="EMBL/GenBank/DDBJ databases">
        <title>Litorilituus lipolytica sp. nov., isolated from intertidal sand of the Yellow Sea in China.</title>
        <authorList>
            <person name="Liu A."/>
        </authorList>
    </citation>
    <scope>NUCLEOTIDE SEQUENCE [LARGE SCALE GENOMIC DNA]</scope>
    <source>
        <strain evidence="8 9">RZ04</strain>
    </source>
</reference>
<feature type="binding site" evidence="5">
    <location>
        <begin position="191"/>
        <end position="194"/>
    </location>
    <ligand>
        <name>substrate</name>
    </ligand>
</feature>
<dbReference type="NCBIfam" id="TIGR03534">
    <property type="entry name" value="RF_mod_PrmC"/>
    <property type="match status" value="1"/>
</dbReference>
<dbReference type="RefSeq" id="WP_140605482.1">
    <property type="nucleotide sequence ID" value="NZ_SAWY01000040.1"/>
</dbReference>
<dbReference type="SUPFAM" id="SSF53335">
    <property type="entry name" value="S-adenosyl-L-methionine-dependent methyltransferases"/>
    <property type="match status" value="1"/>
</dbReference>
<accession>A0A502KMT3</accession>
<dbReference type="InterPro" id="IPR002052">
    <property type="entry name" value="DNA_methylase_N6_adenine_CS"/>
</dbReference>
<dbReference type="PANTHER" id="PTHR18895:SF74">
    <property type="entry name" value="MTRF1L RELEASE FACTOR GLUTAMINE METHYLTRANSFERASE"/>
    <property type="match status" value="1"/>
</dbReference>
<comment type="function">
    <text evidence="5">Methylates the class 1 translation termination release factors RF1/PrfA and RF2/PrfB on the glutamine residue of the universally conserved GGQ motif.</text>
</comment>
<dbReference type="InterPro" id="IPR050320">
    <property type="entry name" value="N5-glutamine_MTase"/>
</dbReference>
<feature type="binding site" evidence="5">
    <location>
        <begin position="124"/>
        <end position="128"/>
    </location>
    <ligand>
        <name>S-adenosyl-L-methionine</name>
        <dbReference type="ChEBI" id="CHEBI:59789"/>
    </ligand>
</feature>
<dbReference type="FunFam" id="3.40.50.150:FF:000053">
    <property type="entry name" value="Release factor glutamine methyltransferase"/>
    <property type="match status" value="1"/>
</dbReference>
<comment type="similarity">
    <text evidence="5">Belongs to the protein N5-glutamine methyltransferase family. PrmC subfamily.</text>
</comment>
<dbReference type="Gene3D" id="3.40.50.150">
    <property type="entry name" value="Vaccinia Virus protein VP39"/>
    <property type="match status" value="1"/>
</dbReference>